<gene>
    <name evidence="7" type="primary">nikQ</name>
    <name evidence="7" type="ORF">SPSYN_02841</name>
</gene>
<protein>
    <submittedName>
        <fullName evidence="7">Nickel transport protein NikQ</fullName>
    </submittedName>
</protein>
<keyword evidence="4 6" id="KW-1133">Transmembrane helix</keyword>
<dbReference type="Pfam" id="PF02361">
    <property type="entry name" value="CbiQ"/>
    <property type="match status" value="1"/>
</dbReference>
<evidence type="ECO:0000256" key="3">
    <source>
        <dbReference type="ARBA" id="ARBA00022692"/>
    </source>
</evidence>
<feature type="transmembrane region" description="Helical" evidence="6">
    <location>
        <begin position="77"/>
        <end position="94"/>
    </location>
</feature>
<comment type="caution">
    <text evidence="7">The sequence shown here is derived from an EMBL/GenBank/DDBJ whole genome shotgun (WGS) entry which is preliminary data.</text>
</comment>
<feature type="transmembrane region" description="Helical" evidence="6">
    <location>
        <begin position="167"/>
        <end position="193"/>
    </location>
</feature>
<keyword evidence="2" id="KW-1003">Cell membrane</keyword>
<dbReference type="RefSeq" id="WP_243153065.1">
    <property type="nucleotide sequence ID" value="NZ_LSRS01000008.1"/>
</dbReference>
<evidence type="ECO:0000256" key="1">
    <source>
        <dbReference type="ARBA" id="ARBA00004141"/>
    </source>
</evidence>
<dbReference type="EMBL" id="LSRS01000008">
    <property type="protein sequence ID" value="KAF1083929.1"/>
    <property type="molecule type" value="Genomic_DNA"/>
</dbReference>
<evidence type="ECO:0000313" key="7">
    <source>
        <dbReference type="EMBL" id="KAF1083929.1"/>
    </source>
</evidence>
<evidence type="ECO:0000256" key="2">
    <source>
        <dbReference type="ARBA" id="ARBA00022475"/>
    </source>
</evidence>
<feature type="transmembrane region" description="Helical" evidence="6">
    <location>
        <begin position="106"/>
        <end position="127"/>
    </location>
</feature>
<proteinExistence type="predicted"/>
<evidence type="ECO:0000256" key="6">
    <source>
        <dbReference type="SAM" id="Phobius"/>
    </source>
</evidence>
<evidence type="ECO:0000256" key="4">
    <source>
        <dbReference type="ARBA" id="ARBA00022989"/>
    </source>
</evidence>
<dbReference type="PANTHER" id="PTHR34857">
    <property type="entry name" value="SLL0384 PROTEIN"/>
    <property type="match status" value="1"/>
</dbReference>
<accession>A0A9D2WMI9</accession>
<name>A0A9D2WMI9_9FIRM</name>
<evidence type="ECO:0000256" key="5">
    <source>
        <dbReference type="ARBA" id="ARBA00023136"/>
    </source>
</evidence>
<dbReference type="InterPro" id="IPR003339">
    <property type="entry name" value="ABC/ECF_trnsptr_transmembrane"/>
</dbReference>
<dbReference type="CDD" id="cd16914">
    <property type="entry name" value="EcfT"/>
    <property type="match status" value="1"/>
</dbReference>
<dbReference type="PANTHER" id="PTHR34857:SF2">
    <property type="entry name" value="SLL0384 PROTEIN"/>
    <property type="match status" value="1"/>
</dbReference>
<dbReference type="AlphaFoldDB" id="A0A9D2WMI9"/>
<organism evidence="7 8">
    <name type="scientific">Sporotomaculum syntrophicum</name>
    <dbReference type="NCBI Taxonomy" id="182264"/>
    <lineage>
        <taxon>Bacteria</taxon>
        <taxon>Bacillati</taxon>
        <taxon>Bacillota</taxon>
        <taxon>Clostridia</taxon>
        <taxon>Eubacteriales</taxon>
        <taxon>Desulfallaceae</taxon>
        <taxon>Sporotomaculum</taxon>
    </lineage>
</organism>
<keyword evidence="8" id="KW-1185">Reference proteome</keyword>
<dbReference type="GO" id="GO:0005886">
    <property type="term" value="C:plasma membrane"/>
    <property type="evidence" value="ECO:0007669"/>
    <property type="project" value="UniProtKB-ARBA"/>
</dbReference>
<dbReference type="Proteomes" id="UP000798488">
    <property type="component" value="Unassembled WGS sequence"/>
</dbReference>
<comment type="subcellular location">
    <subcellularLocation>
        <location evidence="1">Membrane</location>
        <topology evidence="1">Multi-pass membrane protein</topology>
    </subcellularLocation>
</comment>
<feature type="transmembrane region" description="Helical" evidence="6">
    <location>
        <begin position="249"/>
        <end position="268"/>
    </location>
</feature>
<dbReference type="InterPro" id="IPR051611">
    <property type="entry name" value="ECF_transporter_component"/>
</dbReference>
<reference evidence="7" key="1">
    <citation type="submission" date="2016-02" db="EMBL/GenBank/DDBJ databases">
        <title>Draft Genome Sequence of Sporotomaculum syntrophicum Strain FB, a Syntrophic Benzoate Degrader.</title>
        <authorList>
            <person name="Nobu M.K."/>
            <person name="Narihiro T."/>
            <person name="Qiu Y.-L."/>
            <person name="Ohashi A."/>
            <person name="Liu W.-T."/>
            <person name="Yuji S."/>
        </authorList>
    </citation>
    <scope>NUCLEOTIDE SEQUENCE</scope>
    <source>
        <strain evidence="7">FB</strain>
    </source>
</reference>
<sequence>MNVERKIMPAWLLQDENYLPQSDIDTYINKSILSLLNILAKIRRQDGHKPCQFYGHPALKIAVTLLLITLLSLSKSFAFVIIINVCLLAVLSLLEAEVIIKILKLSLAASIFTFIILIPALLLGNYYTSIMLSSKVLATVMAVNILSHSTKWSDLTSALKTFRVPDIFILVLDITIKYIVLLGEFSLNMLYALKLRSVGLNKNKYHSISGIAGTMFIKSKEMAEEMYAAMECRGFTGEYKVHRKFKFTVADVLLLMITLGFVYIFVYLGRA</sequence>
<keyword evidence="5 6" id="KW-0472">Membrane</keyword>
<feature type="transmembrane region" description="Helical" evidence="6">
    <location>
        <begin position="53"/>
        <end position="71"/>
    </location>
</feature>
<keyword evidence="3 6" id="KW-0812">Transmembrane</keyword>
<evidence type="ECO:0000313" key="8">
    <source>
        <dbReference type="Proteomes" id="UP000798488"/>
    </source>
</evidence>